<protein>
    <recommendedName>
        <fullName evidence="12">Innexin</fullName>
    </recommendedName>
</protein>
<reference evidence="14" key="1">
    <citation type="submission" date="2022-11" db="UniProtKB">
        <authorList>
            <consortium name="WormBaseParasite"/>
        </authorList>
    </citation>
    <scope>IDENTIFICATION</scope>
</reference>
<evidence type="ECO:0000256" key="7">
    <source>
        <dbReference type="ARBA" id="ARBA00022949"/>
    </source>
</evidence>
<dbReference type="GO" id="GO:0005921">
    <property type="term" value="C:gap junction"/>
    <property type="evidence" value="ECO:0007669"/>
    <property type="project" value="UniProtKB-SubCell"/>
</dbReference>
<evidence type="ECO:0000256" key="1">
    <source>
        <dbReference type="ARBA" id="ARBA00004610"/>
    </source>
</evidence>
<dbReference type="WBParaSite" id="PSAMB.scaffold12778size2591.g35088.t1">
    <property type="protein sequence ID" value="PSAMB.scaffold12778size2591.g35088.t1"/>
    <property type="gene ID" value="PSAMB.scaffold12778size2591.g35088"/>
</dbReference>
<dbReference type="Proteomes" id="UP000887566">
    <property type="component" value="Unplaced"/>
</dbReference>
<evidence type="ECO:0000256" key="9">
    <source>
        <dbReference type="ARBA" id="ARBA00023065"/>
    </source>
</evidence>
<dbReference type="AlphaFoldDB" id="A0A914UWU2"/>
<keyword evidence="4" id="KW-1003">Cell membrane</keyword>
<gene>
    <name evidence="12" type="primary">inx</name>
</gene>
<evidence type="ECO:0000256" key="4">
    <source>
        <dbReference type="ARBA" id="ARBA00022475"/>
    </source>
</evidence>
<sequence length="105" mass="12445">MGKLEEFLKSTYKPRYEEDSVDRLNYRRTSAILVFAAALISAKSYVGEPIQCWVPAHFTDGWEEYVENYCFVENTYWVKMENELPNSVAERQKLQLSYYQVSILR</sequence>
<name>A0A914UWU2_9BILA</name>
<evidence type="ECO:0000256" key="3">
    <source>
        <dbReference type="ARBA" id="ARBA00022448"/>
    </source>
</evidence>
<comment type="function">
    <text evidence="12">Structural component of the gap junctions.</text>
</comment>
<keyword evidence="7" id="KW-0965">Cell junction</keyword>
<keyword evidence="10" id="KW-0472">Membrane</keyword>
<dbReference type="GO" id="GO:0034220">
    <property type="term" value="P:monoatomic ion transmembrane transport"/>
    <property type="evidence" value="ECO:0007669"/>
    <property type="project" value="UniProtKB-KW"/>
</dbReference>
<keyword evidence="9 12" id="KW-0406">Ion transport</keyword>
<dbReference type="PROSITE" id="PS51013">
    <property type="entry name" value="PANNEXIN"/>
    <property type="match status" value="1"/>
</dbReference>
<keyword evidence="8" id="KW-1133">Transmembrane helix</keyword>
<dbReference type="PANTHER" id="PTHR11893:SF36">
    <property type="entry name" value="INNEXIN-5"/>
    <property type="match status" value="1"/>
</dbReference>
<evidence type="ECO:0000256" key="2">
    <source>
        <dbReference type="ARBA" id="ARBA00004651"/>
    </source>
</evidence>
<evidence type="ECO:0000256" key="12">
    <source>
        <dbReference type="RuleBase" id="RU010713"/>
    </source>
</evidence>
<evidence type="ECO:0000256" key="11">
    <source>
        <dbReference type="ARBA" id="ARBA00023303"/>
    </source>
</evidence>
<proteinExistence type="inferred from homology"/>
<evidence type="ECO:0000256" key="5">
    <source>
        <dbReference type="ARBA" id="ARBA00022692"/>
    </source>
</evidence>
<organism evidence="13 14">
    <name type="scientific">Plectus sambesii</name>
    <dbReference type="NCBI Taxonomy" id="2011161"/>
    <lineage>
        <taxon>Eukaryota</taxon>
        <taxon>Metazoa</taxon>
        <taxon>Ecdysozoa</taxon>
        <taxon>Nematoda</taxon>
        <taxon>Chromadorea</taxon>
        <taxon>Plectida</taxon>
        <taxon>Plectina</taxon>
        <taxon>Plectoidea</taxon>
        <taxon>Plectidae</taxon>
        <taxon>Plectus</taxon>
    </lineage>
</organism>
<evidence type="ECO:0000313" key="13">
    <source>
        <dbReference type="Proteomes" id="UP000887566"/>
    </source>
</evidence>
<keyword evidence="11 12" id="KW-0407">Ion channel</keyword>
<keyword evidence="5" id="KW-0812">Transmembrane</keyword>
<comment type="similarity">
    <text evidence="12">Belongs to the pannexin family.</text>
</comment>
<evidence type="ECO:0000313" key="14">
    <source>
        <dbReference type="WBParaSite" id="PSAMB.scaffold12778size2591.g35088.t1"/>
    </source>
</evidence>
<keyword evidence="3 12" id="KW-0813">Transport</keyword>
<evidence type="ECO:0000256" key="8">
    <source>
        <dbReference type="ARBA" id="ARBA00022989"/>
    </source>
</evidence>
<dbReference type="GO" id="GO:0005886">
    <property type="term" value="C:plasma membrane"/>
    <property type="evidence" value="ECO:0007669"/>
    <property type="project" value="UniProtKB-SubCell"/>
</dbReference>
<dbReference type="PRINTS" id="PR01262">
    <property type="entry name" value="INNEXIN"/>
</dbReference>
<keyword evidence="13" id="KW-1185">Reference proteome</keyword>
<comment type="subcellular location">
    <subcellularLocation>
        <location evidence="1">Cell junction</location>
        <location evidence="1">Gap junction</location>
    </subcellularLocation>
    <subcellularLocation>
        <location evidence="2 12">Cell membrane</location>
        <topology evidence="2 12">Multi-pass membrane protein</topology>
    </subcellularLocation>
</comment>
<dbReference type="GO" id="GO:0005243">
    <property type="term" value="F:gap junction channel activity"/>
    <property type="evidence" value="ECO:0007669"/>
    <property type="project" value="TreeGrafter"/>
</dbReference>
<dbReference type="Pfam" id="PF00876">
    <property type="entry name" value="Innexin"/>
    <property type="match status" value="1"/>
</dbReference>
<dbReference type="InterPro" id="IPR000990">
    <property type="entry name" value="Innexin"/>
</dbReference>
<evidence type="ECO:0000256" key="10">
    <source>
        <dbReference type="ARBA" id="ARBA00023136"/>
    </source>
</evidence>
<accession>A0A914UWU2</accession>
<dbReference type="PANTHER" id="PTHR11893">
    <property type="entry name" value="INNEXIN"/>
    <property type="match status" value="1"/>
</dbReference>
<evidence type="ECO:0000256" key="6">
    <source>
        <dbReference type="ARBA" id="ARBA00022868"/>
    </source>
</evidence>
<keyword evidence="6" id="KW-0303">Gap junction</keyword>